<dbReference type="EMBL" id="WPCU01000005">
    <property type="protein sequence ID" value="MVA75776.1"/>
    <property type="molecule type" value="Genomic_DNA"/>
</dbReference>
<dbReference type="AlphaFoldDB" id="A0A6A9US82"/>
<feature type="transmembrane region" description="Helical" evidence="1">
    <location>
        <begin position="71"/>
        <end position="95"/>
    </location>
</feature>
<keyword evidence="3" id="KW-1185">Reference proteome</keyword>
<sequence length="232" mass="23725">MVGQEPATQSTVASDAAVSGGGARRGWAWVGVAAGVTSIAGIQLSMSLSPIYDEANPLTAESVVAHLAGRIPQLLAFHVVTVVAALLVLVFAAGLKRRLDAQAPAGSLLPALAGTGLTIVSVMMLLGTGLNTEFTFGLAQPELLVASDVSFYSHWIATIEWLWVTAGVSAVAVGLAALRGAAPKWLGVVSLVLGVLTTLVGISPMQYLAGFTGPVWLLVAALGFALGDRRRG</sequence>
<feature type="transmembrane region" description="Helical" evidence="1">
    <location>
        <begin position="27"/>
        <end position="51"/>
    </location>
</feature>
<evidence type="ECO:0000313" key="2">
    <source>
        <dbReference type="EMBL" id="MVA75776.1"/>
    </source>
</evidence>
<proteinExistence type="predicted"/>
<feature type="transmembrane region" description="Helical" evidence="1">
    <location>
        <begin position="152"/>
        <end position="178"/>
    </location>
</feature>
<organism evidence="2 3">
    <name type="scientific">Auraticoccus cholistanensis</name>
    <dbReference type="NCBI Taxonomy" id="2656650"/>
    <lineage>
        <taxon>Bacteria</taxon>
        <taxon>Bacillati</taxon>
        <taxon>Actinomycetota</taxon>
        <taxon>Actinomycetes</taxon>
        <taxon>Propionibacteriales</taxon>
        <taxon>Propionibacteriaceae</taxon>
        <taxon>Auraticoccus</taxon>
    </lineage>
</organism>
<feature type="transmembrane region" description="Helical" evidence="1">
    <location>
        <begin position="107"/>
        <end position="132"/>
    </location>
</feature>
<evidence type="ECO:0000256" key="1">
    <source>
        <dbReference type="SAM" id="Phobius"/>
    </source>
</evidence>
<keyword evidence="1" id="KW-0472">Membrane</keyword>
<feature type="transmembrane region" description="Helical" evidence="1">
    <location>
        <begin position="185"/>
        <end position="202"/>
    </location>
</feature>
<evidence type="ECO:0008006" key="4">
    <source>
        <dbReference type="Google" id="ProtNLM"/>
    </source>
</evidence>
<keyword evidence="1" id="KW-0812">Transmembrane</keyword>
<reference evidence="2 3" key="1">
    <citation type="submission" date="2019-12" db="EMBL/GenBank/DDBJ databases">
        <title>Auraticoccus cholistani sp. nov., an actinomycete isolated from soil of Cholistan desert.</title>
        <authorList>
            <person name="Cheema M.T."/>
        </authorList>
    </citation>
    <scope>NUCLEOTIDE SEQUENCE [LARGE SCALE GENOMIC DNA]</scope>
    <source>
        <strain evidence="2 3">F435</strain>
    </source>
</reference>
<comment type="caution">
    <text evidence="2">The sequence shown here is derived from an EMBL/GenBank/DDBJ whole genome shotgun (WGS) entry which is preliminary data.</text>
</comment>
<evidence type="ECO:0000313" key="3">
    <source>
        <dbReference type="Proteomes" id="UP000435304"/>
    </source>
</evidence>
<keyword evidence="1" id="KW-1133">Transmembrane helix</keyword>
<protein>
    <recommendedName>
        <fullName evidence="4">DUF4386 family protein</fullName>
    </recommendedName>
</protein>
<name>A0A6A9US82_9ACTN</name>
<dbReference type="Proteomes" id="UP000435304">
    <property type="component" value="Unassembled WGS sequence"/>
</dbReference>
<feature type="transmembrane region" description="Helical" evidence="1">
    <location>
        <begin position="208"/>
        <end position="227"/>
    </location>
</feature>
<accession>A0A6A9US82</accession>
<gene>
    <name evidence="2" type="ORF">GC722_07015</name>
</gene>